<dbReference type="PROSITE" id="PS00893">
    <property type="entry name" value="NUDIX_BOX"/>
    <property type="match status" value="1"/>
</dbReference>
<dbReference type="CDD" id="cd03429">
    <property type="entry name" value="NUDIX_NADH_pyrophosphatase_Nudt13"/>
    <property type="match status" value="1"/>
</dbReference>
<keyword evidence="8" id="KW-0520">NAD</keyword>
<comment type="cofactor">
    <cofactor evidence="2">
        <name>Zn(2+)</name>
        <dbReference type="ChEBI" id="CHEBI:29105"/>
    </cofactor>
</comment>
<dbReference type="Gene3D" id="3.90.79.10">
    <property type="entry name" value="Nucleoside Triphosphate Pyrophosphohydrolase"/>
    <property type="match status" value="1"/>
</dbReference>
<dbReference type="AlphaFoldDB" id="W5Y6A4"/>
<dbReference type="InterPro" id="IPR000086">
    <property type="entry name" value="NUDIX_hydrolase_dom"/>
</dbReference>
<dbReference type="STRING" id="1224164.B843_03235"/>
<evidence type="ECO:0000256" key="3">
    <source>
        <dbReference type="ARBA" id="ARBA00009595"/>
    </source>
</evidence>
<dbReference type="eggNOG" id="COG2816">
    <property type="taxonomic scope" value="Bacteria"/>
</dbReference>
<dbReference type="HOGENOM" id="CLU_037162_0_3_11"/>
<keyword evidence="7" id="KW-0460">Magnesium</keyword>
<gene>
    <name evidence="11" type="ORF">B843_03235</name>
</gene>
<evidence type="ECO:0000256" key="6">
    <source>
        <dbReference type="ARBA" id="ARBA00022801"/>
    </source>
</evidence>
<sequence length="229" mass="25558">MLFDASGQIAHQGLAPVLSPERDDLPAYPIGDGLVVQRLKETRTEPEWHRPTDRLAVYALGVLGFRERTLVDPVSGGALNFEQPTVGRTSEGAMVFPRIDPAVIGRIELKDEERILLGRNTLRPDFYSLIAGYVDLGETFEEAMSREAMEEAGRRIEDIEYKASQPWPYSGSLMVGMSATTEDEHPVAETDGELADVVWASRDDIEQNKYPLPRKGSIALRLIGEWMNE</sequence>
<name>W5Y6A4_9CORY</name>
<keyword evidence="6" id="KW-0378">Hydrolase</keyword>
<dbReference type="GO" id="GO:0019677">
    <property type="term" value="P:NAD+ catabolic process"/>
    <property type="evidence" value="ECO:0007669"/>
    <property type="project" value="TreeGrafter"/>
</dbReference>
<organism evidence="11 12">
    <name type="scientific">Corynebacterium vitaeruminis DSM 20294</name>
    <dbReference type="NCBI Taxonomy" id="1224164"/>
    <lineage>
        <taxon>Bacteria</taxon>
        <taxon>Bacillati</taxon>
        <taxon>Actinomycetota</taxon>
        <taxon>Actinomycetes</taxon>
        <taxon>Mycobacteriales</taxon>
        <taxon>Corynebacteriaceae</taxon>
        <taxon>Corynebacterium</taxon>
    </lineage>
</organism>
<dbReference type="PROSITE" id="PS51462">
    <property type="entry name" value="NUDIX"/>
    <property type="match status" value="1"/>
</dbReference>
<protein>
    <recommendedName>
        <fullName evidence="4">NAD(+) diphosphatase</fullName>
        <ecNumber evidence="4">3.6.1.22</ecNumber>
    </recommendedName>
</protein>
<dbReference type="PATRIC" id="fig|1224164.3.peg.643"/>
<evidence type="ECO:0000256" key="9">
    <source>
        <dbReference type="ARBA" id="ARBA00023679"/>
    </source>
</evidence>
<dbReference type="KEGG" id="cvt:B843_03235"/>
<evidence type="ECO:0000313" key="12">
    <source>
        <dbReference type="Proteomes" id="UP000019222"/>
    </source>
</evidence>
<dbReference type="Proteomes" id="UP000019222">
    <property type="component" value="Chromosome"/>
</dbReference>
<dbReference type="GO" id="GO:0005829">
    <property type="term" value="C:cytosol"/>
    <property type="evidence" value="ECO:0007669"/>
    <property type="project" value="TreeGrafter"/>
</dbReference>
<dbReference type="InterPro" id="IPR015797">
    <property type="entry name" value="NUDIX_hydrolase-like_dom_sf"/>
</dbReference>
<evidence type="ECO:0000256" key="2">
    <source>
        <dbReference type="ARBA" id="ARBA00001947"/>
    </source>
</evidence>
<evidence type="ECO:0000256" key="4">
    <source>
        <dbReference type="ARBA" id="ARBA00012381"/>
    </source>
</evidence>
<dbReference type="InterPro" id="IPR049734">
    <property type="entry name" value="NudC-like_C"/>
</dbReference>
<keyword evidence="5" id="KW-0479">Metal-binding</keyword>
<proteinExistence type="inferred from homology"/>
<evidence type="ECO:0000256" key="1">
    <source>
        <dbReference type="ARBA" id="ARBA00001946"/>
    </source>
</evidence>
<accession>W5Y6A4</accession>
<feature type="domain" description="Nudix hydrolase" evidence="10">
    <location>
        <begin position="97"/>
        <end position="224"/>
    </location>
</feature>
<dbReference type="GO" id="GO:0006742">
    <property type="term" value="P:NADP+ catabolic process"/>
    <property type="evidence" value="ECO:0007669"/>
    <property type="project" value="TreeGrafter"/>
</dbReference>
<dbReference type="InterPro" id="IPR020084">
    <property type="entry name" value="NUDIX_hydrolase_CS"/>
</dbReference>
<evidence type="ECO:0000259" key="10">
    <source>
        <dbReference type="PROSITE" id="PS51462"/>
    </source>
</evidence>
<dbReference type="InterPro" id="IPR050241">
    <property type="entry name" value="NAD-cap_RNA_hydrolase_NudC"/>
</dbReference>
<evidence type="ECO:0000256" key="7">
    <source>
        <dbReference type="ARBA" id="ARBA00022842"/>
    </source>
</evidence>
<comment type="catalytic activity">
    <reaction evidence="9">
        <text>a 5'-end NAD(+)-phospho-ribonucleoside in mRNA + H2O = a 5'-end phospho-adenosine-phospho-ribonucleoside in mRNA + beta-nicotinamide D-ribonucleotide + 2 H(+)</text>
        <dbReference type="Rhea" id="RHEA:60876"/>
        <dbReference type="Rhea" id="RHEA-COMP:15698"/>
        <dbReference type="Rhea" id="RHEA-COMP:15719"/>
        <dbReference type="ChEBI" id="CHEBI:14649"/>
        <dbReference type="ChEBI" id="CHEBI:15377"/>
        <dbReference type="ChEBI" id="CHEBI:15378"/>
        <dbReference type="ChEBI" id="CHEBI:144029"/>
        <dbReference type="ChEBI" id="CHEBI:144051"/>
    </reaction>
    <physiologicalReaction direction="left-to-right" evidence="9">
        <dbReference type="Rhea" id="RHEA:60877"/>
    </physiologicalReaction>
</comment>
<dbReference type="EMBL" id="CP004353">
    <property type="protein sequence ID" value="AHI22038.1"/>
    <property type="molecule type" value="Genomic_DNA"/>
</dbReference>
<dbReference type="Pfam" id="PF00293">
    <property type="entry name" value="NUDIX"/>
    <property type="match status" value="1"/>
</dbReference>
<comment type="cofactor">
    <cofactor evidence="1">
        <name>Mg(2+)</name>
        <dbReference type="ChEBI" id="CHEBI:18420"/>
    </cofactor>
</comment>
<dbReference type="EC" id="3.6.1.22" evidence="4"/>
<dbReference type="GO" id="GO:0046872">
    <property type="term" value="F:metal ion binding"/>
    <property type="evidence" value="ECO:0007669"/>
    <property type="project" value="UniProtKB-KW"/>
</dbReference>
<reference evidence="11 12" key="1">
    <citation type="submission" date="2013-02" db="EMBL/GenBank/DDBJ databases">
        <title>The complete genome sequence of Corynebacterium vitaeruminis DSM 20294.</title>
        <authorList>
            <person name="Ruckert C."/>
            <person name="Albersmeier A."/>
            <person name="Kalinowski J."/>
        </authorList>
    </citation>
    <scope>NUCLEOTIDE SEQUENCE [LARGE SCALE GENOMIC DNA]</scope>
    <source>
        <strain evidence="12">ATCC 10234</strain>
    </source>
</reference>
<evidence type="ECO:0000313" key="11">
    <source>
        <dbReference type="EMBL" id="AHI22038.1"/>
    </source>
</evidence>
<evidence type="ECO:0000256" key="8">
    <source>
        <dbReference type="ARBA" id="ARBA00023027"/>
    </source>
</evidence>
<dbReference type="PANTHER" id="PTHR42904">
    <property type="entry name" value="NUDIX HYDROLASE, NUDC SUBFAMILY"/>
    <property type="match status" value="1"/>
</dbReference>
<dbReference type="SUPFAM" id="SSF55811">
    <property type="entry name" value="Nudix"/>
    <property type="match status" value="1"/>
</dbReference>
<dbReference type="PANTHER" id="PTHR42904:SF6">
    <property type="entry name" value="NAD-CAPPED RNA HYDROLASE NUDT12"/>
    <property type="match status" value="1"/>
</dbReference>
<comment type="similarity">
    <text evidence="3">Belongs to the Nudix hydrolase family. NudC subfamily.</text>
</comment>
<keyword evidence="12" id="KW-1185">Reference proteome</keyword>
<evidence type="ECO:0000256" key="5">
    <source>
        <dbReference type="ARBA" id="ARBA00022723"/>
    </source>
</evidence>
<dbReference type="GO" id="GO:0035529">
    <property type="term" value="F:NADH pyrophosphatase activity"/>
    <property type="evidence" value="ECO:0007669"/>
    <property type="project" value="TreeGrafter"/>
</dbReference>